<dbReference type="AlphaFoldDB" id="A0A8J3RFE4"/>
<dbReference type="Gene3D" id="3.40.50.300">
    <property type="entry name" value="P-loop containing nucleotide triphosphate hydrolases"/>
    <property type="match status" value="1"/>
</dbReference>
<keyword evidence="3" id="KW-0067">ATP-binding</keyword>
<dbReference type="EMBL" id="BOOH01000011">
    <property type="protein sequence ID" value="GIH74722.1"/>
    <property type="molecule type" value="Genomic_DNA"/>
</dbReference>
<dbReference type="InterPro" id="IPR003593">
    <property type="entry name" value="AAA+_ATPase"/>
</dbReference>
<dbReference type="CDD" id="cd03255">
    <property type="entry name" value="ABC_MJ0796_LolCDE_FtsE"/>
    <property type="match status" value="1"/>
</dbReference>
<dbReference type="SUPFAM" id="SSF52540">
    <property type="entry name" value="P-loop containing nucleoside triphosphate hydrolases"/>
    <property type="match status" value="1"/>
</dbReference>
<keyword evidence="7" id="KW-1185">Reference proteome</keyword>
<dbReference type="InterPro" id="IPR017871">
    <property type="entry name" value="ABC_transporter-like_CS"/>
</dbReference>
<dbReference type="GO" id="GO:0022857">
    <property type="term" value="F:transmembrane transporter activity"/>
    <property type="evidence" value="ECO:0007669"/>
    <property type="project" value="TreeGrafter"/>
</dbReference>
<dbReference type="PANTHER" id="PTHR24220:SF86">
    <property type="entry name" value="ABC TRANSPORTER ABCH.1"/>
    <property type="match status" value="1"/>
</dbReference>
<dbReference type="GO" id="GO:0016887">
    <property type="term" value="F:ATP hydrolysis activity"/>
    <property type="evidence" value="ECO:0007669"/>
    <property type="project" value="InterPro"/>
</dbReference>
<evidence type="ECO:0000259" key="5">
    <source>
        <dbReference type="PROSITE" id="PS50893"/>
    </source>
</evidence>
<dbReference type="GO" id="GO:0098796">
    <property type="term" value="C:membrane protein complex"/>
    <property type="evidence" value="ECO:0007669"/>
    <property type="project" value="UniProtKB-ARBA"/>
</dbReference>
<evidence type="ECO:0000256" key="1">
    <source>
        <dbReference type="ARBA" id="ARBA00022448"/>
    </source>
</evidence>
<comment type="caution">
    <text evidence="6">The sequence shown here is derived from an EMBL/GenBank/DDBJ whole genome shotgun (WGS) entry which is preliminary data.</text>
</comment>
<protein>
    <recommendedName>
        <fullName evidence="5">ABC transporter domain-containing protein</fullName>
    </recommendedName>
</protein>
<dbReference type="PANTHER" id="PTHR24220">
    <property type="entry name" value="IMPORT ATP-BINDING PROTEIN"/>
    <property type="match status" value="1"/>
</dbReference>
<dbReference type="Pfam" id="PF00005">
    <property type="entry name" value="ABC_tran"/>
    <property type="match status" value="1"/>
</dbReference>
<evidence type="ECO:0000313" key="6">
    <source>
        <dbReference type="EMBL" id="GIH74722.1"/>
    </source>
</evidence>
<feature type="domain" description="ABC transporter" evidence="5">
    <location>
        <begin position="50"/>
        <end position="288"/>
    </location>
</feature>
<organism evidence="6 7">
    <name type="scientific">Planobispora longispora</name>
    <dbReference type="NCBI Taxonomy" id="28887"/>
    <lineage>
        <taxon>Bacteria</taxon>
        <taxon>Bacillati</taxon>
        <taxon>Actinomycetota</taxon>
        <taxon>Actinomycetes</taxon>
        <taxon>Streptosporangiales</taxon>
        <taxon>Streptosporangiaceae</taxon>
        <taxon>Planobispora</taxon>
    </lineage>
</organism>
<sequence>MSREAGGGRRRAADESGTDPVERGERPARDERPAERVRSGERPMRADPVVATVNLVKIYQNGGVPVPAVRGVDLRVERGEFVAIMGPSGSGKSTLVHMLGGLDPRTSGEIWLDGKRADTLGESAWALLRRKKIGFVFQFFNLVANMTVADNVELPALLAGASPREARERRERLLDALGLTGRADAAPAQLAGGEQQRVALARALANRPSLLLADEPTGNLDSRNTRDVLKLLGEVHRDGQTIIMVTHDARVASLADRVVSLLDGQIVDDGAVAAPRRRPKGTAGDVVELRG</sequence>
<keyword evidence="2" id="KW-0547">Nucleotide-binding</keyword>
<dbReference type="PROSITE" id="PS00211">
    <property type="entry name" value="ABC_TRANSPORTER_1"/>
    <property type="match status" value="1"/>
</dbReference>
<evidence type="ECO:0000256" key="3">
    <source>
        <dbReference type="ARBA" id="ARBA00022840"/>
    </source>
</evidence>
<proteinExistence type="predicted"/>
<evidence type="ECO:0000256" key="4">
    <source>
        <dbReference type="SAM" id="MobiDB-lite"/>
    </source>
</evidence>
<dbReference type="GO" id="GO:0005886">
    <property type="term" value="C:plasma membrane"/>
    <property type="evidence" value="ECO:0007669"/>
    <property type="project" value="TreeGrafter"/>
</dbReference>
<dbReference type="PROSITE" id="PS50893">
    <property type="entry name" value="ABC_TRANSPORTER_2"/>
    <property type="match status" value="1"/>
</dbReference>
<reference evidence="6 7" key="1">
    <citation type="submission" date="2021-01" db="EMBL/GenBank/DDBJ databases">
        <title>Whole genome shotgun sequence of Planobispora longispora NBRC 13918.</title>
        <authorList>
            <person name="Komaki H."/>
            <person name="Tamura T."/>
        </authorList>
    </citation>
    <scope>NUCLEOTIDE SEQUENCE [LARGE SCALE GENOMIC DNA]</scope>
    <source>
        <strain evidence="6 7">NBRC 13918</strain>
    </source>
</reference>
<dbReference type="FunFam" id="3.40.50.300:FF:000032">
    <property type="entry name" value="Export ABC transporter ATP-binding protein"/>
    <property type="match status" value="1"/>
</dbReference>
<evidence type="ECO:0000313" key="7">
    <source>
        <dbReference type="Proteomes" id="UP000616724"/>
    </source>
</evidence>
<accession>A0A8J3RFE4</accession>
<gene>
    <name evidence="6" type="ORF">Plo01_11510</name>
</gene>
<dbReference type="InterPro" id="IPR015854">
    <property type="entry name" value="ABC_transpr_LolD-like"/>
</dbReference>
<dbReference type="Proteomes" id="UP000616724">
    <property type="component" value="Unassembled WGS sequence"/>
</dbReference>
<dbReference type="InterPro" id="IPR003439">
    <property type="entry name" value="ABC_transporter-like_ATP-bd"/>
</dbReference>
<evidence type="ECO:0000256" key="2">
    <source>
        <dbReference type="ARBA" id="ARBA00022741"/>
    </source>
</evidence>
<dbReference type="InterPro" id="IPR027417">
    <property type="entry name" value="P-loop_NTPase"/>
</dbReference>
<keyword evidence="1" id="KW-0813">Transport</keyword>
<dbReference type="GO" id="GO:0005524">
    <property type="term" value="F:ATP binding"/>
    <property type="evidence" value="ECO:0007669"/>
    <property type="project" value="UniProtKB-KW"/>
</dbReference>
<dbReference type="SMART" id="SM00382">
    <property type="entry name" value="AAA"/>
    <property type="match status" value="1"/>
</dbReference>
<feature type="region of interest" description="Disordered" evidence="4">
    <location>
        <begin position="1"/>
        <end position="43"/>
    </location>
</feature>
<dbReference type="InterPro" id="IPR017911">
    <property type="entry name" value="MacB-like_ATP-bd"/>
</dbReference>
<name>A0A8J3RFE4_9ACTN</name>